<sequence>MPTQSPATLADYARPGRMTSAGAYAPLLERLPDGVAGLAAVEHGLLIHEHIAHRYGVTLTDADRDTVHLRPVEQLLARIVERDDRPLGAPRPPERRVAANCRHFTVLLVTALRLRGIPARARCGFGAYFAAGLYEDHWVAECWDARRGRWVLVDAQLDEPQRELFGIDFDVTDVPRDRFVVAGDAWLRCRAGEADPDTFGLSIIPEAGMWWVAANLMRDAAALVGLELLPWDVWGVMPGPAETIDDARTALFDELARLTLDPDAHADELRRLMADDRLRVPARVRNALRDRDEPV</sequence>
<dbReference type="EMBL" id="JBHLUE010000016">
    <property type="protein sequence ID" value="MFC0566403.1"/>
    <property type="molecule type" value="Genomic_DNA"/>
</dbReference>
<protein>
    <submittedName>
        <fullName evidence="2">Transglutaminase domain-containing protein</fullName>
    </submittedName>
</protein>
<name>A0ABV6P299_9ACTN</name>
<keyword evidence="3" id="KW-1185">Reference proteome</keyword>
<accession>A0ABV6P299</accession>
<evidence type="ECO:0000313" key="2">
    <source>
        <dbReference type="EMBL" id="MFC0566403.1"/>
    </source>
</evidence>
<dbReference type="InterPro" id="IPR002931">
    <property type="entry name" value="Transglutaminase-like"/>
</dbReference>
<organism evidence="2 3">
    <name type="scientific">Plantactinospora siamensis</name>
    <dbReference type="NCBI Taxonomy" id="555372"/>
    <lineage>
        <taxon>Bacteria</taxon>
        <taxon>Bacillati</taxon>
        <taxon>Actinomycetota</taxon>
        <taxon>Actinomycetes</taxon>
        <taxon>Micromonosporales</taxon>
        <taxon>Micromonosporaceae</taxon>
        <taxon>Plantactinospora</taxon>
    </lineage>
</organism>
<dbReference type="SUPFAM" id="SSF54001">
    <property type="entry name" value="Cysteine proteinases"/>
    <property type="match status" value="1"/>
</dbReference>
<proteinExistence type="predicted"/>
<dbReference type="RefSeq" id="WP_377341020.1">
    <property type="nucleotide sequence ID" value="NZ_JBHLUE010000016.1"/>
</dbReference>
<dbReference type="Proteomes" id="UP001589894">
    <property type="component" value="Unassembled WGS sequence"/>
</dbReference>
<dbReference type="Gene3D" id="3.10.620.30">
    <property type="match status" value="1"/>
</dbReference>
<comment type="caution">
    <text evidence="2">The sequence shown here is derived from an EMBL/GenBank/DDBJ whole genome shotgun (WGS) entry which is preliminary data.</text>
</comment>
<evidence type="ECO:0000313" key="3">
    <source>
        <dbReference type="Proteomes" id="UP001589894"/>
    </source>
</evidence>
<reference evidence="2 3" key="1">
    <citation type="submission" date="2024-09" db="EMBL/GenBank/DDBJ databases">
        <authorList>
            <person name="Sun Q."/>
            <person name="Mori K."/>
        </authorList>
    </citation>
    <scope>NUCLEOTIDE SEQUENCE [LARGE SCALE GENOMIC DNA]</scope>
    <source>
        <strain evidence="2 3">TBRC 2205</strain>
    </source>
</reference>
<dbReference type="InterPro" id="IPR038765">
    <property type="entry name" value="Papain-like_cys_pep_sf"/>
</dbReference>
<dbReference type="Pfam" id="PF01841">
    <property type="entry name" value="Transglut_core"/>
    <property type="match status" value="1"/>
</dbReference>
<evidence type="ECO:0000259" key="1">
    <source>
        <dbReference type="Pfam" id="PF01841"/>
    </source>
</evidence>
<feature type="domain" description="Transglutaminase-like" evidence="1">
    <location>
        <begin position="99"/>
        <end position="155"/>
    </location>
</feature>
<gene>
    <name evidence="2" type="ORF">ACFFHU_19970</name>
</gene>